<dbReference type="Proteomes" id="UP001204320">
    <property type="component" value="Unassembled WGS sequence"/>
</dbReference>
<gene>
    <name evidence="3" type="ORF">NVS32_01075</name>
</gene>
<feature type="transmembrane region" description="Helical" evidence="2">
    <location>
        <begin position="95"/>
        <end position="119"/>
    </location>
</feature>
<keyword evidence="2" id="KW-0812">Transmembrane</keyword>
<evidence type="ECO:0000256" key="2">
    <source>
        <dbReference type="SAM" id="Phobius"/>
    </source>
</evidence>
<reference evidence="3 4" key="1">
    <citation type="submission" date="2022-08" db="EMBL/GenBank/DDBJ databases">
        <title>Tractidigestivibacter montrealensis type strain KD21.</title>
        <authorList>
            <person name="Diop K."/>
            <person name="Richard C."/>
            <person name="Routy B."/>
        </authorList>
    </citation>
    <scope>NUCLEOTIDE SEQUENCE [LARGE SCALE GENOMIC DNA]</scope>
    <source>
        <strain evidence="3 4">KD21</strain>
    </source>
</reference>
<evidence type="ECO:0000256" key="1">
    <source>
        <dbReference type="SAM" id="MobiDB-lite"/>
    </source>
</evidence>
<accession>A0ABT1Z5R1</accession>
<name>A0ABT1Z5R1_9ACTN</name>
<proteinExistence type="predicted"/>
<dbReference type="EMBL" id="JANSKA010000001">
    <property type="protein sequence ID" value="MCR9035553.1"/>
    <property type="molecule type" value="Genomic_DNA"/>
</dbReference>
<protein>
    <submittedName>
        <fullName evidence="3">Uncharacterized protein</fullName>
    </submittedName>
</protein>
<evidence type="ECO:0000313" key="4">
    <source>
        <dbReference type="Proteomes" id="UP001204320"/>
    </source>
</evidence>
<feature type="compositionally biased region" description="Low complexity" evidence="1">
    <location>
        <begin position="41"/>
        <end position="58"/>
    </location>
</feature>
<sequence>MALFDRKSKGARATSGAVRVPPTASRHDGNTAGRDGRRRAASASPAASAERQAAPARRVSTGSPYETGSYGAVDARDAEAQVYARRRREQARRDALRVVAIAAVAVVVLIVVLVVAGVLG</sequence>
<keyword evidence="2" id="KW-1133">Transmembrane helix</keyword>
<keyword evidence="4" id="KW-1185">Reference proteome</keyword>
<dbReference type="RefSeq" id="WP_118078525.1">
    <property type="nucleotide sequence ID" value="NZ_JANSKA010000001.1"/>
</dbReference>
<organism evidence="3 4">
    <name type="scientific">Tractidigestivibacter montrealensis</name>
    <dbReference type="NCBI Taxonomy" id="2972466"/>
    <lineage>
        <taxon>Bacteria</taxon>
        <taxon>Bacillati</taxon>
        <taxon>Actinomycetota</taxon>
        <taxon>Coriobacteriia</taxon>
        <taxon>Coriobacteriales</taxon>
        <taxon>Atopobiaceae</taxon>
        <taxon>Tractidigestivibacter</taxon>
    </lineage>
</organism>
<evidence type="ECO:0000313" key="3">
    <source>
        <dbReference type="EMBL" id="MCR9035553.1"/>
    </source>
</evidence>
<keyword evidence="2" id="KW-0472">Membrane</keyword>
<feature type="region of interest" description="Disordered" evidence="1">
    <location>
        <begin position="1"/>
        <end position="72"/>
    </location>
</feature>
<comment type="caution">
    <text evidence="3">The sequence shown here is derived from an EMBL/GenBank/DDBJ whole genome shotgun (WGS) entry which is preliminary data.</text>
</comment>